<dbReference type="Pfam" id="PF00675">
    <property type="entry name" value="Peptidase_M16"/>
    <property type="match status" value="1"/>
</dbReference>
<dbReference type="InterPro" id="IPR001431">
    <property type="entry name" value="Pept_M16_Zn_BS"/>
</dbReference>
<comment type="caution">
    <text evidence="5">The sequence shown here is derived from an EMBL/GenBank/DDBJ whole genome shotgun (WGS) entry which is preliminary data.</text>
</comment>
<dbReference type="Gene3D" id="3.30.830.10">
    <property type="entry name" value="Metalloenzyme, LuxS/M16 peptidase-like"/>
    <property type="match status" value="2"/>
</dbReference>
<dbReference type="InterPro" id="IPR011249">
    <property type="entry name" value="Metalloenz_LuxS/M16"/>
</dbReference>
<gene>
    <name evidence="5" type="ORF">A3D77_03280</name>
</gene>
<dbReference type="GO" id="GO:0004222">
    <property type="term" value="F:metalloendopeptidase activity"/>
    <property type="evidence" value="ECO:0007669"/>
    <property type="project" value="InterPro"/>
</dbReference>
<dbReference type="STRING" id="1798382.A3D77_03280"/>
<evidence type="ECO:0000256" key="1">
    <source>
        <dbReference type="ARBA" id="ARBA00007261"/>
    </source>
</evidence>
<dbReference type="SUPFAM" id="SSF63411">
    <property type="entry name" value="LuxS/MPP-like metallohydrolase"/>
    <property type="match status" value="2"/>
</dbReference>
<evidence type="ECO:0000313" key="6">
    <source>
        <dbReference type="Proteomes" id="UP000176923"/>
    </source>
</evidence>
<name>A0A1F5ZNS8_9BACT</name>
<evidence type="ECO:0000259" key="3">
    <source>
        <dbReference type="Pfam" id="PF00675"/>
    </source>
</evidence>
<dbReference type="GO" id="GO:0006508">
    <property type="term" value="P:proteolysis"/>
    <property type="evidence" value="ECO:0007669"/>
    <property type="project" value="InterPro"/>
</dbReference>
<organism evidence="5 6">
    <name type="scientific">Candidatus Gottesmanbacteria bacterium RIFCSPHIGHO2_02_FULL_39_11</name>
    <dbReference type="NCBI Taxonomy" id="1798382"/>
    <lineage>
        <taxon>Bacteria</taxon>
        <taxon>Candidatus Gottesmaniibacteriota</taxon>
    </lineage>
</organism>
<feature type="domain" description="Peptidase M16 C-terminal" evidence="4">
    <location>
        <begin position="168"/>
        <end position="341"/>
    </location>
</feature>
<protein>
    <recommendedName>
        <fullName evidence="7">Peptidase M16</fullName>
    </recommendedName>
</protein>
<comment type="similarity">
    <text evidence="1 2">Belongs to the peptidase M16 family.</text>
</comment>
<evidence type="ECO:0000256" key="2">
    <source>
        <dbReference type="RuleBase" id="RU004447"/>
    </source>
</evidence>
<accession>A0A1F5ZNS8</accession>
<feature type="domain" description="Peptidase M16 N-terminal" evidence="3">
    <location>
        <begin position="14"/>
        <end position="161"/>
    </location>
</feature>
<dbReference type="InterPro" id="IPR007863">
    <property type="entry name" value="Peptidase_M16_C"/>
</dbReference>
<sequence length="421" mass="47354">MTYHKNLLSNGLRVITVPIAQSESVTALFLVGAGSRYETRKNNGISHFLEHMAFKGTKKRPTAQIIASTIEGIGAEFNAYTSKDHTGYYIKAAKKHLPLLIDVLSDMLLNSKYDTVEIEKEKGVIIEEIRMYEDMPMRKIGDLYENLLYGDTPLGRDIAGTEEVIRQITREDFVTYVENYYAPGNTVVVLAGAVEEMSAGKLLEEKLGKWKKKGVPAFEKHPNNQSKPELLLHHKDTEQAHLSLGVRSYCLTDKRRYSLGVLSNILGGGMSSRLFTEVREKRGLAYYVRASGEYYQDVGNFLVQAGVDVSRIDDAIKVIIEELLKITDGKIKDEELIRSKEHLKGHLILDLEDSKQVAGIFANSELLEGKIRTPDDVLNEIEKVSLSEVQKIACDLFSKNRLNLAVIGPYKEKAKFEKLLK</sequence>
<dbReference type="PANTHER" id="PTHR11851:SF49">
    <property type="entry name" value="MITOCHONDRIAL-PROCESSING PEPTIDASE SUBUNIT ALPHA"/>
    <property type="match status" value="1"/>
</dbReference>
<dbReference type="InterPro" id="IPR050361">
    <property type="entry name" value="MPP/UQCRC_Complex"/>
</dbReference>
<proteinExistence type="inferred from homology"/>
<dbReference type="InterPro" id="IPR011765">
    <property type="entry name" value="Pept_M16_N"/>
</dbReference>
<evidence type="ECO:0000259" key="4">
    <source>
        <dbReference type="Pfam" id="PF05193"/>
    </source>
</evidence>
<dbReference type="PANTHER" id="PTHR11851">
    <property type="entry name" value="METALLOPROTEASE"/>
    <property type="match status" value="1"/>
</dbReference>
<dbReference type="Pfam" id="PF05193">
    <property type="entry name" value="Peptidase_M16_C"/>
    <property type="match status" value="1"/>
</dbReference>
<dbReference type="Proteomes" id="UP000176923">
    <property type="component" value="Unassembled WGS sequence"/>
</dbReference>
<reference evidence="5 6" key="1">
    <citation type="journal article" date="2016" name="Nat. Commun.">
        <title>Thousands of microbial genomes shed light on interconnected biogeochemical processes in an aquifer system.</title>
        <authorList>
            <person name="Anantharaman K."/>
            <person name="Brown C.T."/>
            <person name="Hug L.A."/>
            <person name="Sharon I."/>
            <person name="Castelle C.J."/>
            <person name="Probst A.J."/>
            <person name="Thomas B.C."/>
            <person name="Singh A."/>
            <person name="Wilkins M.J."/>
            <person name="Karaoz U."/>
            <person name="Brodie E.L."/>
            <person name="Williams K.H."/>
            <person name="Hubbard S.S."/>
            <person name="Banfield J.F."/>
        </authorList>
    </citation>
    <scope>NUCLEOTIDE SEQUENCE [LARGE SCALE GENOMIC DNA]</scope>
</reference>
<dbReference type="GO" id="GO:0046872">
    <property type="term" value="F:metal ion binding"/>
    <property type="evidence" value="ECO:0007669"/>
    <property type="project" value="InterPro"/>
</dbReference>
<evidence type="ECO:0008006" key="7">
    <source>
        <dbReference type="Google" id="ProtNLM"/>
    </source>
</evidence>
<dbReference type="EMBL" id="MFJL01000032">
    <property type="protein sequence ID" value="OGG13984.1"/>
    <property type="molecule type" value="Genomic_DNA"/>
</dbReference>
<evidence type="ECO:0000313" key="5">
    <source>
        <dbReference type="EMBL" id="OGG13984.1"/>
    </source>
</evidence>
<dbReference type="AlphaFoldDB" id="A0A1F5ZNS8"/>
<dbReference type="PROSITE" id="PS00143">
    <property type="entry name" value="INSULINASE"/>
    <property type="match status" value="1"/>
</dbReference>